<feature type="region of interest" description="Disordered" evidence="1">
    <location>
        <begin position="34"/>
        <end position="55"/>
    </location>
</feature>
<feature type="compositionally biased region" description="Low complexity" evidence="1">
    <location>
        <begin position="216"/>
        <end position="233"/>
    </location>
</feature>
<feature type="compositionally biased region" description="Basic and acidic residues" evidence="1">
    <location>
        <begin position="189"/>
        <end position="199"/>
    </location>
</feature>
<feature type="chain" id="PRO_5007285436" evidence="3">
    <location>
        <begin position="30"/>
        <end position="412"/>
    </location>
</feature>
<organism evidence="4">
    <name type="scientific">Rhipicephalus appendiculatus</name>
    <name type="common">Brown ear tick</name>
    <dbReference type="NCBI Taxonomy" id="34631"/>
    <lineage>
        <taxon>Eukaryota</taxon>
        <taxon>Metazoa</taxon>
        <taxon>Ecdysozoa</taxon>
        <taxon>Arthropoda</taxon>
        <taxon>Chelicerata</taxon>
        <taxon>Arachnida</taxon>
        <taxon>Acari</taxon>
        <taxon>Parasitiformes</taxon>
        <taxon>Ixodida</taxon>
        <taxon>Ixodoidea</taxon>
        <taxon>Ixodidae</taxon>
        <taxon>Rhipicephalinae</taxon>
        <taxon>Rhipicephalus</taxon>
        <taxon>Rhipicephalus</taxon>
    </lineage>
</organism>
<feature type="compositionally biased region" description="Basic and acidic residues" evidence="1">
    <location>
        <begin position="165"/>
        <end position="178"/>
    </location>
</feature>
<evidence type="ECO:0000313" key="4">
    <source>
        <dbReference type="EMBL" id="JAP79495.1"/>
    </source>
</evidence>
<feature type="transmembrane region" description="Helical" evidence="2">
    <location>
        <begin position="350"/>
        <end position="368"/>
    </location>
</feature>
<keyword evidence="2" id="KW-0472">Membrane</keyword>
<feature type="compositionally biased region" description="Polar residues" evidence="1">
    <location>
        <begin position="45"/>
        <end position="55"/>
    </location>
</feature>
<keyword evidence="3" id="KW-0732">Signal</keyword>
<sequence>MGVPKLSSGAACFLLWLFVVRSVQVCVLATPTGQNEKAKKDEEPGSTTSSAAVPLQSISTKGFQVVATDDGKSASYGTTADKAGSKVDQNKALVEVQNIVPNEDESAKNPKGDMGKGSDTATSSVTGELQLHQVEQPHKNDGGPSDSKKKSPVGTVKSSDVVTDDGVKDPAPKVKVDDQNSANNLPKIASDKNNGEKYVENNLGAPVGGSQPQVNPKVVATAAATTRKVTTPAQTSTRGTSLPTQPPQGQGKQKDTDTSSGQLKDFGAMPSASNPGNLEYGNAREPDSEEELEPPLPTQKGLASVTSGSASLGAQPIVGSMGGSHPEKPLDASGAAGSMPSLPSQDDSHFFAYFLTAVVLCVVGYLAFHNKRKILALILEGRHERQRRHNGHYRRLDNTDEALSARKNRGSF</sequence>
<evidence type="ECO:0000256" key="3">
    <source>
        <dbReference type="SAM" id="SignalP"/>
    </source>
</evidence>
<feature type="compositionally biased region" description="Polar residues" evidence="1">
    <location>
        <begin position="234"/>
        <end position="243"/>
    </location>
</feature>
<protein>
    <submittedName>
        <fullName evidence="4">Trans golgi network protein 2</fullName>
    </submittedName>
</protein>
<dbReference type="PANTHER" id="PTHR16502">
    <property type="entry name" value="KERATINOCYTE-ASSOCIATED TRANSMEMBRANE PROTEIN 2"/>
    <property type="match status" value="1"/>
</dbReference>
<feature type="region of interest" description="Disordered" evidence="1">
    <location>
        <begin position="386"/>
        <end position="412"/>
    </location>
</feature>
<dbReference type="PANTHER" id="PTHR16502:SF0">
    <property type="entry name" value="KERATINOCYTE-ASSOCIATED TRANSMEMBRANE PROTEIN 2"/>
    <property type="match status" value="1"/>
</dbReference>
<evidence type="ECO:0000256" key="2">
    <source>
        <dbReference type="SAM" id="Phobius"/>
    </source>
</evidence>
<evidence type="ECO:0000256" key="1">
    <source>
        <dbReference type="SAM" id="MobiDB-lite"/>
    </source>
</evidence>
<feature type="region of interest" description="Disordered" evidence="1">
    <location>
        <begin position="135"/>
        <end position="341"/>
    </location>
</feature>
<dbReference type="Pfam" id="PF17818">
    <property type="entry name" value="KCT2"/>
    <property type="match status" value="1"/>
</dbReference>
<feature type="compositionally biased region" description="Basic and acidic residues" evidence="1">
    <location>
        <begin position="135"/>
        <end position="149"/>
    </location>
</feature>
<feature type="signal peptide" evidence="3">
    <location>
        <begin position="1"/>
        <end position="29"/>
    </location>
</feature>
<feature type="region of interest" description="Disordered" evidence="1">
    <location>
        <begin position="69"/>
        <end position="123"/>
    </location>
</feature>
<reference evidence="4" key="1">
    <citation type="journal article" date="2016" name="Ticks Tick Borne Dis.">
        <title>De novo assembly and annotation of the salivary gland transcriptome of Rhipicephalus appendiculatus male and female ticks during blood feeding.</title>
        <authorList>
            <person name="de Castro M.H."/>
            <person name="de Klerk D."/>
            <person name="Pienaar R."/>
            <person name="Latif A.A."/>
            <person name="Rees D.J."/>
            <person name="Mans B.J."/>
        </authorList>
    </citation>
    <scope>NUCLEOTIDE SEQUENCE</scope>
    <source>
        <tissue evidence="4">Salivary glands</tissue>
    </source>
</reference>
<name>A0A131YLS6_RHIAP</name>
<dbReference type="EMBL" id="GEDV01009062">
    <property type="protein sequence ID" value="JAP79495.1"/>
    <property type="molecule type" value="Transcribed_RNA"/>
</dbReference>
<dbReference type="AlphaFoldDB" id="A0A131YLS6"/>
<keyword evidence="2" id="KW-0812">Transmembrane</keyword>
<feature type="compositionally biased region" description="Basic and acidic residues" evidence="1">
    <location>
        <begin position="105"/>
        <end position="116"/>
    </location>
</feature>
<accession>A0A131YLS6</accession>
<proteinExistence type="predicted"/>
<dbReference type="InterPro" id="IPR037645">
    <property type="entry name" value="KCT2"/>
</dbReference>
<keyword evidence="2" id="KW-1133">Transmembrane helix</keyword>